<protein>
    <submittedName>
        <fullName evidence="1">Uncharacterized protein</fullName>
    </submittedName>
</protein>
<dbReference type="RefSeq" id="WP_264396618.1">
    <property type="nucleotide sequence ID" value="NZ_JBAMYB010000006.1"/>
</dbReference>
<dbReference type="EMBL" id="JBAMYC010000006">
    <property type="protein sequence ID" value="MEI1248885.1"/>
    <property type="molecule type" value="Genomic_DNA"/>
</dbReference>
<sequence length="91" mass="10708">MADVDYEREIANAFNSGNDRYWIHGFQYPQMRRICELLQTDFPGAQLHEYSDLDVCVFCRFPHYVDITAMEQIAHQRVKLVSQGRTRNLPA</sequence>
<reference evidence="1 2" key="1">
    <citation type="submission" date="2024-01" db="EMBL/GenBank/DDBJ databases">
        <title>Draft genome sequences of three bacterial strains isolated from Acacia saligna represent a potential new species within the genus Rhizobium.</title>
        <authorList>
            <person name="Tambong J.T."/>
            <person name="Mnasri B."/>
        </authorList>
    </citation>
    <scope>NUCLEOTIDE SEQUENCE [LARGE SCALE GENOMIC DNA]</scope>
    <source>
        <strain evidence="1 2">1AS12I</strain>
    </source>
</reference>
<proteinExistence type="predicted"/>
<name>A0ABU8CJE9_9HYPH</name>
<gene>
    <name evidence="1" type="ORF">V8Q02_12810</name>
</gene>
<evidence type="ECO:0000313" key="1">
    <source>
        <dbReference type="EMBL" id="MEI1248885.1"/>
    </source>
</evidence>
<dbReference type="Proteomes" id="UP001531129">
    <property type="component" value="Unassembled WGS sequence"/>
</dbReference>
<evidence type="ECO:0000313" key="2">
    <source>
        <dbReference type="Proteomes" id="UP001531129"/>
    </source>
</evidence>
<organism evidence="1 2">
    <name type="scientific">Rhizobium aouanii</name>
    <dbReference type="NCBI Taxonomy" id="3118145"/>
    <lineage>
        <taxon>Bacteria</taxon>
        <taxon>Pseudomonadati</taxon>
        <taxon>Pseudomonadota</taxon>
        <taxon>Alphaproteobacteria</taxon>
        <taxon>Hyphomicrobiales</taxon>
        <taxon>Rhizobiaceae</taxon>
        <taxon>Rhizobium/Agrobacterium group</taxon>
        <taxon>Rhizobium</taxon>
    </lineage>
</organism>
<comment type="caution">
    <text evidence="1">The sequence shown here is derived from an EMBL/GenBank/DDBJ whole genome shotgun (WGS) entry which is preliminary data.</text>
</comment>
<accession>A0ABU8CJE9</accession>
<keyword evidence="2" id="KW-1185">Reference proteome</keyword>